<feature type="compositionally biased region" description="Basic residues" evidence="11">
    <location>
        <begin position="548"/>
        <end position="557"/>
    </location>
</feature>
<evidence type="ECO:0000256" key="4">
    <source>
        <dbReference type="ARBA" id="ARBA00022692"/>
    </source>
</evidence>
<evidence type="ECO:0000256" key="2">
    <source>
        <dbReference type="ARBA" id="ARBA00022448"/>
    </source>
</evidence>
<evidence type="ECO:0000259" key="13">
    <source>
        <dbReference type="Pfam" id="PF00520"/>
    </source>
</evidence>
<feature type="region of interest" description="Disordered" evidence="11">
    <location>
        <begin position="533"/>
        <end position="558"/>
    </location>
</feature>
<evidence type="ECO:0000313" key="15">
    <source>
        <dbReference type="WBParaSite" id="snap_masked-unitig_40869-processed-gene-0.0-mRNA-1"/>
    </source>
</evidence>
<evidence type="ECO:0000256" key="6">
    <source>
        <dbReference type="ARBA" id="ARBA00022958"/>
    </source>
</evidence>
<evidence type="ECO:0000256" key="1">
    <source>
        <dbReference type="ARBA" id="ARBA00004141"/>
    </source>
</evidence>
<dbReference type="PRINTS" id="PR00169">
    <property type="entry name" value="KCHANNEL"/>
</dbReference>
<protein>
    <submittedName>
        <fullName evidence="15">Ion_trans domain-containing protein</fullName>
    </submittedName>
</protein>
<keyword evidence="2" id="KW-0813">Transport</keyword>
<dbReference type="InterPro" id="IPR003968">
    <property type="entry name" value="K_chnl_volt-dep_Kv"/>
</dbReference>
<keyword evidence="4 12" id="KW-0812">Transmembrane</keyword>
<accession>A0A1I8JS42</accession>
<evidence type="ECO:0000256" key="3">
    <source>
        <dbReference type="ARBA" id="ARBA00022538"/>
    </source>
</evidence>
<keyword evidence="3" id="KW-0633">Potassium transport</keyword>
<evidence type="ECO:0000256" key="5">
    <source>
        <dbReference type="ARBA" id="ARBA00022826"/>
    </source>
</evidence>
<keyword evidence="10" id="KW-0407">Ion channel</keyword>
<proteinExistence type="predicted"/>
<dbReference type="GO" id="GO:0005251">
    <property type="term" value="F:delayed rectifier potassium channel activity"/>
    <property type="evidence" value="ECO:0007669"/>
    <property type="project" value="TreeGrafter"/>
</dbReference>
<feature type="transmembrane region" description="Helical" evidence="12">
    <location>
        <begin position="149"/>
        <end position="171"/>
    </location>
</feature>
<evidence type="ECO:0000313" key="14">
    <source>
        <dbReference type="Proteomes" id="UP000095280"/>
    </source>
</evidence>
<evidence type="ECO:0000256" key="9">
    <source>
        <dbReference type="ARBA" id="ARBA00023136"/>
    </source>
</evidence>
<feature type="region of interest" description="Disordered" evidence="11">
    <location>
        <begin position="274"/>
        <end position="317"/>
    </location>
</feature>
<keyword evidence="9 12" id="KW-0472">Membrane</keyword>
<keyword evidence="14" id="KW-1185">Reference proteome</keyword>
<dbReference type="AlphaFoldDB" id="A0A1I8JS42"/>
<dbReference type="Gene3D" id="1.10.287.930">
    <property type="entry name" value="Mammalian shaker kv1.2 potassium channel- beta subunit complex"/>
    <property type="match status" value="1"/>
</dbReference>
<dbReference type="Gene3D" id="1.10.287.70">
    <property type="match status" value="1"/>
</dbReference>
<evidence type="ECO:0000256" key="11">
    <source>
        <dbReference type="SAM" id="MobiDB-lite"/>
    </source>
</evidence>
<feature type="compositionally biased region" description="Polar residues" evidence="11">
    <location>
        <begin position="683"/>
        <end position="696"/>
    </location>
</feature>
<feature type="region of interest" description="Disordered" evidence="11">
    <location>
        <begin position="664"/>
        <end position="696"/>
    </location>
</feature>
<dbReference type="Proteomes" id="UP000095280">
    <property type="component" value="Unplaced"/>
</dbReference>
<sequence length="724" mass="76199">MTTRSRIRPALDLDYSMFVFFTLELLMASVLCAGLQGYFTTSSTGSTSSALLLTLRVLRGLRVVRVVRIFKLVKHYNAFRILVYTIKISLRELMLMIVFLFVGAVIFGSIIHLVEKDSFRNIPYGLWWALVTMTTVGYGDFAPRQAAGYAIGCVCVIFGVLTIAFTVPIVSRNKKPREYWRIKRVPNKVEAASGEQKSPIDATLITARSTAEATITVLDYELDKEAVEAAKAAPPTEAQLYGLDLADAVGAATASGGTTSTMTVSARLTSTMRTRRPAARPAAGPEAAAAAPAGTRRSDSEMMSAAEAKKSKRLRRARPECTYRSSFPHPGSPQSGTVDSLTPLFFVAVAGGGGEEEEAQALPCRSILSATPIISLLTLKNVTVLMVPDAVRECCGGGCDSCCCGGGGGGSDAGSGEGCATAESNDGRRFQTSKEPTAIQLLLLLLLLHPQLGRRDMTSTSRDVSATMPGRTVAVEAAAVEPVSTFASAGAAAEAGRRQLVSTCAGRRPVVLVALIAAAAMVVVQQRCCGHQSTSRRCRSGSGSSSRRGSRGRRSRRIGGTSFVVAGVGAAARDESSRVRVGRERSVEIPREASAVSIKAGHPRGGMSGSAGGLLQTPSAGLRGRECAGARQPEQPARAVRPLGSRRELQLEYHEVAVAAGELRSPPSAAASDAGAAAAPLSRKTQTKMTTSRMLTSPSSVLLEAENRRCLLGAAVTRALIGAS</sequence>
<reference evidence="15" key="1">
    <citation type="submission" date="2016-11" db="UniProtKB">
        <authorList>
            <consortium name="WormBaseParasite"/>
        </authorList>
    </citation>
    <scope>IDENTIFICATION</scope>
</reference>
<dbReference type="SUPFAM" id="SSF81324">
    <property type="entry name" value="Voltage-gated potassium channels"/>
    <property type="match status" value="1"/>
</dbReference>
<dbReference type="PANTHER" id="PTHR11537">
    <property type="entry name" value="VOLTAGE-GATED POTASSIUM CHANNEL"/>
    <property type="match status" value="1"/>
</dbReference>
<keyword evidence="7 12" id="KW-1133">Transmembrane helix</keyword>
<dbReference type="WBParaSite" id="snap_masked-unitig_40869-processed-gene-0.0-mRNA-1">
    <property type="protein sequence ID" value="snap_masked-unitig_40869-processed-gene-0.0-mRNA-1"/>
    <property type="gene ID" value="snap_masked-unitig_40869-processed-gene-0.0"/>
</dbReference>
<dbReference type="Pfam" id="PF00520">
    <property type="entry name" value="Ion_trans"/>
    <property type="match status" value="1"/>
</dbReference>
<keyword evidence="5" id="KW-0631">Potassium channel</keyword>
<feature type="transmembrane region" description="Helical" evidence="12">
    <location>
        <begin position="126"/>
        <end position="143"/>
    </location>
</feature>
<dbReference type="PRINTS" id="PR01491">
    <property type="entry name" value="KVCHANNEL"/>
</dbReference>
<name>A0A1I8JS42_9PLAT</name>
<feature type="compositionally biased region" description="Low complexity" evidence="11">
    <location>
        <begin position="279"/>
        <end position="295"/>
    </location>
</feature>
<feature type="compositionally biased region" description="Low complexity" evidence="11">
    <location>
        <begin position="665"/>
        <end position="680"/>
    </location>
</feature>
<feature type="transmembrane region" description="Helical" evidence="12">
    <location>
        <begin position="93"/>
        <end position="114"/>
    </location>
</feature>
<feature type="transmembrane region" description="Helical" evidence="12">
    <location>
        <begin position="15"/>
        <end position="39"/>
    </location>
</feature>
<dbReference type="InterPro" id="IPR005821">
    <property type="entry name" value="Ion_trans_dom"/>
</dbReference>
<organism evidence="14 15">
    <name type="scientific">Macrostomum lignano</name>
    <dbReference type="NCBI Taxonomy" id="282301"/>
    <lineage>
        <taxon>Eukaryota</taxon>
        <taxon>Metazoa</taxon>
        <taxon>Spiralia</taxon>
        <taxon>Lophotrochozoa</taxon>
        <taxon>Platyhelminthes</taxon>
        <taxon>Rhabditophora</taxon>
        <taxon>Macrostomorpha</taxon>
        <taxon>Macrostomida</taxon>
        <taxon>Macrostomidae</taxon>
        <taxon>Macrostomum</taxon>
    </lineage>
</organism>
<evidence type="ECO:0000256" key="10">
    <source>
        <dbReference type="ARBA" id="ARBA00023303"/>
    </source>
</evidence>
<keyword evidence="6" id="KW-0630">Potassium</keyword>
<evidence type="ECO:0000256" key="8">
    <source>
        <dbReference type="ARBA" id="ARBA00023065"/>
    </source>
</evidence>
<dbReference type="PANTHER" id="PTHR11537:SF252">
    <property type="entry name" value="POTASSIUM VOLTAGE-GATED CHANNEL PROTEIN SHAW"/>
    <property type="match status" value="1"/>
</dbReference>
<evidence type="ECO:0000256" key="12">
    <source>
        <dbReference type="SAM" id="Phobius"/>
    </source>
</evidence>
<comment type="subcellular location">
    <subcellularLocation>
        <location evidence="1">Membrane</location>
        <topology evidence="1">Multi-pass membrane protein</topology>
    </subcellularLocation>
</comment>
<evidence type="ECO:0000256" key="7">
    <source>
        <dbReference type="ARBA" id="ARBA00022989"/>
    </source>
</evidence>
<feature type="domain" description="Ion transport" evidence="13">
    <location>
        <begin position="13"/>
        <end position="173"/>
    </location>
</feature>
<dbReference type="GO" id="GO:0008076">
    <property type="term" value="C:voltage-gated potassium channel complex"/>
    <property type="evidence" value="ECO:0007669"/>
    <property type="project" value="InterPro"/>
</dbReference>
<dbReference type="GO" id="GO:0001508">
    <property type="term" value="P:action potential"/>
    <property type="evidence" value="ECO:0007669"/>
    <property type="project" value="TreeGrafter"/>
</dbReference>
<keyword evidence="8" id="KW-0406">Ion transport</keyword>
<dbReference type="InterPro" id="IPR028325">
    <property type="entry name" value="VG_K_chnl"/>
</dbReference>